<name>T1JTN2_TETUR</name>
<keyword evidence="2" id="KW-1185">Reference proteome</keyword>
<dbReference type="Proteomes" id="UP000015104">
    <property type="component" value="Unassembled WGS sequence"/>
</dbReference>
<evidence type="ECO:0000313" key="1">
    <source>
        <dbReference type="EnsemblMetazoa" id="tetur01g14750.1"/>
    </source>
</evidence>
<dbReference type="EMBL" id="CAEY01000481">
    <property type="status" value="NOT_ANNOTATED_CDS"/>
    <property type="molecule type" value="Genomic_DNA"/>
</dbReference>
<evidence type="ECO:0000313" key="2">
    <source>
        <dbReference type="Proteomes" id="UP000015104"/>
    </source>
</evidence>
<sequence>MMDLSIFTSVWRNHPKQKWINLVLAMQMSFNLMDNLKLRLIIITGGSDAFKYTDINLSSSQIKKLNQLNPRVHERFKESYNLNQTTSKYQDKINYTIRKVKLEDFTFDYPSKYQYGLQVEQFRANQLITIFNGKCTNTNWTEVKKKVKRSKRDSRKLETLPSN</sequence>
<dbReference type="HOGENOM" id="CLU_1629188_0_0_1"/>
<dbReference type="EnsemblMetazoa" id="tetur01g14750.1">
    <property type="protein sequence ID" value="tetur01g14750.1"/>
    <property type="gene ID" value="tetur01g14750"/>
</dbReference>
<reference evidence="1" key="2">
    <citation type="submission" date="2015-06" db="UniProtKB">
        <authorList>
            <consortium name="EnsemblMetazoa"/>
        </authorList>
    </citation>
    <scope>IDENTIFICATION</scope>
</reference>
<organism evidence="1 2">
    <name type="scientific">Tetranychus urticae</name>
    <name type="common">Two-spotted spider mite</name>
    <dbReference type="NCBI Taxonomy" id="32264"/>
    <lineage>
        <taxon>Eukaryota</taxon>
        <taxon>Metazoa</taxon>
        <taxon>Ecdysozoa</taxon>
        <taxon>Arthropoda</taxon>
        <taxon>Chelicerata</taxon>
        <taxon>Arachnida</taxon>
        <taxon>Acari</taxon>
        <taxon>Acariformes</taxon>
        <taxon>Trombidiformes</taxon>
        <taxon>Prostigmata</taxon>
        <taxon>Eleutherengona</taxon>
        <taxon>Raphignathae</taxon>
        <taxon>Tetranychoidea</taxon>
        <taxon>Tetranychidae</taxon>
        <taxon>Tetranychus</taxon>
    </lineage>
</organism>
<reference evidence="2" key="1">
    <citation type="submission" date="2011-08" db="EMBL/GenBank/DDBJ databases">
        <authorList>
            <person name="Rombauts S."/>
        </authorList>
    </citation>
    <scope>NUCLEOTIDE SEQUENCE</scope>
    <source>
        <strain evidence="2">London</strain>
    </source>
</reference>
<accession>T1JTN2</accession>
<dbReference type="AlphaFoldDB" id="T1JTN2"/>
<proteinExistence type="predicted"/>
<protein>
    <submittedName>
        <fullName evidence="1">Uncharacterized protein</fullName>
    </submittedName>
</protein>